<sequence length="386" mass="40916">MATANALTTTSASTTTIEAQAGGAGSEDVAAKAVNKRYDALMTVRSKAIKGKGAWYWAHLEPELVQSSDTGLPKAVKLRCSLCDTVFSASNPSRTASEHLKRGTCPNFSSSPSAAAPPSSVVQTSPSPKPISSIPPCSSSPSPLRNHHQPNSRKRSSSSVAVVSPSPAPFHALHLAIVDPSRFSSSPTTPAAAGSEIDYSSPPPLPLPPPQSQLVLSGGKDDLDALAMLEDSVKKLKSPKASPGVALSKSQVDSAISLLTDWFHDSAGVGAVSLIANPQSSRLVWETCLSELKSLGKVAVRLIFLHATTCGFKHSPRLTRWVRRVHGRSGASMERVHKLVFVAANAKLERADFSNQEDKDITLLLLDEEEDDVPNEHNVVVERSSV</sequence>
<accession>A0A4S8JFG8</accession>
<proteinExistence type="predicted"/>
<evidence type="ECO:0000313" key="3">
    <source>
        <dbReference type="EMBL" id="THU60435.1"/>
    </source>
</evidence>
<keyword evidence="4" id="KW-1185">Reference proteome</keyword>
<name>A0A4S8JFG8_MUSBA</name>
<feature type="domain" description="DUF7963" evidence="2">
    <location>
        <begin position="26"/>
        <end position="109"/>
    </location>
</feature>
<feature type="compositionally biased region" description="Low complexity" evidence="1">
    <location>
        <begin position="184"/>
        <end position="193"/>
    </location>
</feature>
<comment type="caution">
    <text evidence="3">The sequence shown here is derived from an EMBL/GenBank/DDBJ whole genome shotgun (WGS) entry which is preliminary data.</text>
</comment>
<feature type="compositionally biased region" description="Low complexity" evidence="1">
    <location>
        <begin position="109"/>
        <end position="143"/>
    </location>
</feature>
<dbReference type="InterPro" id="IPR058269">
    <property type="entry name" value="DUF7963"/>
</dbReference>
<protein>
    <recommendedName>
        <fullName evidence="2">DUF7963 domain-containing protein</fullName>
    </recommendedName>
</protein>
<evidence type="ECO:0000313" key="4">
    <source>
        <dbReference type="Proteomes" id="UP000317650"/>
    </source>
</evidence>
<evidence type="ECO:0000259" key="2">
    <source>
        <dbReference type="Pfam" id="PF25908"/>
    </source>
</evidence>
<gene>
    <name evidence="3" type="ORF">C4D60_Mb07t12680</name>
</gene>
<dbReference type="AlphaFoldDB" id="A0A4S8JFG8"/>
<evidence type="ECO:0000256" key="1">
    <source>
        <dbReference type="SAM" id="MobiDB-lite"/>
    </source>
</evidence>
<dbReference type="Proteomes" id="UP000317650">
    <property type="component" value="Chromosome 7"/>
</dbReference>
<feature type="compositionally biased region" description="Basic residues" evidence="1">
    <location>
        <begin position="145"/>
        <end position="156"/>
    </location>
</feature>
<organism evidence="3 4">
    <name type="scientific">Musa balbisiana</name>
    <name type="common">Banana</name>
    <dbReference type="NCBI Taxonomy" id="52838"/>
    <lineage>
        <taxon>Eukaryota</taxon>
        <taxon>Viridiplantae</taxon>
        <taxon>Streptophyta</taxon>
        <taxon>Embryophyta</taxon>
        <taxon>Tracheophyta</taxon>
        <taxon>Spermatophyta</taxon>
        <taxon>Magnoliopsida</taxon>
        <taxon>Liliopsida</taxon>
        <taxon>Zingiberales</taxon>
        <taxon>Musaceae</taxon>
        <taxon>Musa</taxon>
    </lineage>
</organism>
<reference evidence="3 4" key="1">
    <citation type="journal article" date="2019" name="Nat. Plants">
        <title>Genome sequencing of Musa balbisiana reveals subgenome evolution and function divergence in polyploid bananas.</title>
        <authorList>
            <person name="Yao X."/>
        </authorList>
    </citation>
    <scope>NUCLEOTIDE SEQUENCE [LARGE SCALE GENOMIC DNA]</scope>
    <source>
        <strain evidence="4">cv. DH-PKW</strain>
        <tissue evidence="3">Leaves</tissue>
    </source>
</reference>
<feature type="region of interest" description="Disordered" evidence="1">
    <location>
        <begin position="183"/>
        <end position="206"/>
    </location>
</feature>
<dbReference type="Pfam" id="PF25908">
    <property type="entry name" value="DUF7963"/>
    <property type="match status" value="1"/>
</dbReference>
<feature type="region of interest" description="Disordered" evidence="1">
    <location>
        <begin position="92"/>
        <end position="163"/>
    </location>
</feature>
<dbReference type="PANTHER" id="PTHR32166">
    <property type="entry name" value="OSJNBA0013A04.12 PROTEIN"/>
    <property type="match status" value="1"/>
</dbReference>
<dbReference type="EMBL" id="PYDT01000005">
    <property type="protein sequence ID" value="THU60435.1"/>
    <property type="molecule type" value="Genomic_DNA"/>
</dbReference>
<dbReference type="PANTHER" id="PTHR32166:SF24">
    <property type="entry name" value="F16P17.2 PROTEIN"/>
    <property type="match status" value="1"/>
</dbReference>